<dbReference type="InterPro" id="IPR038109">
    <property type="entry name" value="DNA_bind_recomb_sf"/>
</dbReference>
<feature type="domain" description="Recombinase" evidence="2">
    <location>
        <begin position="164"/>
        <end position="271"/>
    </location>
</feature>
<dbReference type="PANTHER" id="PTHR30461:SF23">
    <property type="entry name" value="DNA RECOMBINASE-RELATED"/>
    <property type="match status" value="1"/>
</dbReference>
<evidence type="ECO:0000259" key="1">
    <source>
        <dbReference type="PROSITE" id="PS51736"/>
    </source>
</evidence>
<dbReference type="SUPFAM" id="SSF53041">
    <property type="entry name" value="Resolvase-like"/>
    <property type="match status" value="1"/>
</dbReference>
<dbReference type="Pfam" id="PF07508">
    <property type="entry name" value="Recombinase"/>
    <property type="match status" value="1"/>
</dbReference>
<dbReference type="PANTHER" id="PTHR30461">
    <property type="entry name" value="DNA-INVERTASE FROM LAMBDOID PROPHAGE"/>
    <property type="match status" value="1"/>
</dbReference>
<dbReference type="InterPro" id="IPR006119">
    <property type="entry name" value="Resolv_N"/>
</dbReference>
<reference evidence="4" key="1">
    <citation type="submission" date="2017-09" db="EMBL/GenBank/DDBJ databases">
        <title>Depth-based differentiation of microbial function through sediment-hosted aquifers and enrichment of novel symbionts in the deep terrestrial subsurface.</title>
        <authorList>
            <person name="Probst A.J."/>
            <person name="Ladd B."/>
            <person name="Jarett J.K."/>
            <person name="Geller-Mcgrath D.E."/>
            <person name="Sieber C.M.K."/>
            <person name="Emerson J.B."/>
            <person name="Anantharaman K."/>
            <person name="Thomas B.C."/>
            <person name="Malmstrom R."/>
            <person name="Stieglmeier M."/>
            <person name="Klingl A."/>
            <person name="Woyke T."/>
            <person name="Ryan C.M."/>
            <person name="Banfield J.F."/>
        </authorList>
    </citation>
    <scope>NUCLEOTIDE SEQUENCE [LARGE SCALE GENOMIC DNA]</scope>
</reference>
<dbReference type="CDD" id="cd00338">
    <property type="entry name" value="Ser_Recombinase"/>
    <property type="match status" value="1"/>
</dbReference>
<protein>
    <recommendedName>
        <fullName evidence="5">Recombinase domain-containing protein</fullName>
    </recommendedName>
</protein>
<sequence length="519" mass="59785">MNTIQQPIKYFLYIRKSTDEEDRQVLSLEAQLHKAKEFAERECLEIVESFVEKRTAKIPGREFFNAMLNKIESGLPHSIGILAWAPDRLSRNSVDGGRLIYLLDTGKLAGLKFPTFAFENTPSGKFFLSIALSNAKYYVDNLSENVRRGNKAKLRRGEWPGQKPLGYVYDHRLRNIVPEPKEAKIVKKVFEEFSTGKHGLTSISHRLVEFGVRSSNGKPRSNSSIYNLLTNELYIGIMRWKDEPFEGSYRPLITKQLFAKVQEVLKERGKSRKTRQKHDFPFVGLFRCVCGAMFTAQYAKGNGGLYRYYRCTRKQGHCAAKYIQEQELARQLYEKSQTIALPVDWAKEILEYLDSEEKKQAQSVDAFVQEINQKIVIVQNKLDKLLEGYLDNLIDEETYKRKKEKLVQQKITLKGEKHTLGQKRMSGWIEPTRNFVNTLIQAGKIASPKCLQEISDLVRKIGTNRLISEKIASWDFVQPFDFTASFLARRACGRGEQTSLSVSKNLQNPVWWTVRESNP</sequence>
<dbReference type="Gene3D" id="3.40.50.1390">
    <property type="entry name" value="Resolvase, N-terminal catalytic domain"/>
    <property type="match status" value="1"/>
</dbReference>
<dbReference type="PROSITE" id="PS51736">
    <property type="entry name" value="RECOMBINASES_3"/>
    <property type="match status" value="1"/>
</dbReference>
<organism evidence="3 4">
    <name type="scientific">Candidatus Yonathbacteria bacterium CG_4_9_14_0_8_um_filter_46_47</name>
    <dbReference type="NCBI Taxonomy" id="1975106"/>
    <lineage>
        <taxon>Bacteria</taxon>
        <taxon>Candidatus Yonathiibacteriota</taxon>
    </lineage>
</organism>
<dbReference type="InterPro" id="IPR025827">
    <property type="entry name" value="Zn_ribbon_recom_dom"/>
</dbReference>
<name>A0A2M8D8D8_9BACT</name>
<dbReference type="GO" id="GO:0000150">
    <property type="term" value="F:DNA strand exchange activity"/>
    <property type="evidence" value="ECO:0007669"/>
    <property type="project" value="InterPro"/>
</dbReference>
<dbReference type="AlphaFoldDB" id="A0A2M8D8D8"/>
<dbReference type="Pfam" id="PF13408">
    <property type="entry name" value="Zn_ribbon_recom"/>
    <property type="match status" value="1"/>
</dbReference>
<accession>A0A2M8D8D8</accession>
<proteinExistence type="predicted"/>
<dbReference type="InterPro" id="IPR036162">
    <property type="entry name" value="Resolvase-like_N_sf"/>
</dbReference>
<dbReference type="SMART" id="SM00857">
    <property type="entry name" value="Resolvase"/>
    <property type="match status" value="1"/>
</dbReference>
<evidence type="ECO:0008006" key="5">
    <source>
        <dbReference type="Google" id="ProtNLM"/>
    </source>
</evidence>
<dbReference type="Pfam" id="PF00239">
    <property type="entry name" value="Resolvase"/>
    <property type="match status" value="1"/>
</dbReference>
<dbReference type="GO" id="GO:0003677">
    <property type="term" value="F:DNA binding"/>
    <property type="evidence" value="ECO:0007669"/>
    <property type="project" value="InterPro"/>
</dbReference>
<dbReference type="InterPro" id="IPR050639">
    <property type="entry name" value="SSR_resolvase"/>
</dbReference>
<dbReference type="InterPro" id="IPR011109">
    <property type="entry name" value="DNA_bind_recombinase_dom"/>
</dbReference>
<feature type="domain" description="Resolvase/invertase-type recombinase catalytic" evidence="1">
    <location>
        <begin position="9"/>
        <end position="157"/>
    </location>
</feature>
<evidence type="ECO:0000313" key="3">
    <source>
        <dbReference type="EMBL" id="PJB83432.1"/>
    </source>
</evidence>
<evidence type="ECO:0000259" key="2">
    <source>
        <dbReference type="PROSITE" id="PS51737"/>
    </source>
</evidence>
<dbReference type="EMBL" id="PFTM01000030">
    <property type="protein sequence ID" value="PJB83432.1"/>
    <property type="molecule type" value="Genomic_DNA"/>
</dbReference>
<dbReference type="Proteomes" id="UP000229236">
    <property type="component" value="Unassembled WGS sequence"/>
</dbReference>
<evidence type="ECO:0000313" key="4">
    <source>
        <dbReference type="Proteomes" id="UP000229236"/>
    </source>
</evidence>
<dbReference type="PROSITE" id="PS51737">
    <property type="entry name" value="RECOMBINASE_DNA_BIND"/>
    <property type="match status" value="1"/>
</dbReference>
<dbReference type="Gene3D" id="3.90.1750.20">
    <property type="entry name" value="Putative Large Serine Recombinase, Chain B, Domain 2"/>
    <property type="match status" value="1"/>
</dbReference>
<comment type="caution">
    <text evidence="3">The sequence shown here is derived from an EMBL/GenBank/DDBJ whole genome shotgun (WGS) entry which is preliminary data.</text>
</comment>
<gene>
    <name evidence="3" type="ORF">CO088_01480</name>
</gene>